<comment type="similarity">
    <text evidence="1 4">Belongs to the peptidase A1 family.</text>
</comment>
<evidence type="ECO:0000256" key="1">
    <source>
        <dbReference type="ARBA" id="ARBA00007447"/>
    </source>
</evidence>
<evidence type="ECO:0000259" key="5">
    <source>
        <dbReference type="PROSITE" id="PS51767"/>
    </source>
</evidence>
<comment type="caution">
    <text evidence="6">The sequence shown here is derived from an EMBL/GenBank/DDBJ whole genome shotgun (WGS) entry which is preliminary data.</text>
</comment>
<dbReference type="PROSITE" id="PS51767">
    <property type="entry name" value="PEPTIDASE_A1"/>
    <property type="match status" value="1"/>
</dbReference>
<dbReference type="Gene3D" id="2.40.70.10">
    <property type="entry name" value="Acid Proteases"/>
    <property type="match status" value="2"/>
</dbReference>
<keyword evidence="2 4" id="KW-0064">Aspartyl protease</keyword>
<dbReference type="GO" id="GO:0006508">
    <property type="term" value="P:proteolysis"/>
    <property type="evidence" value="ECO:0007669"/>
    <property type="project" value="UniProtKB-KW"/>
</dbReference>
<dbReference type="InterPro" id="IPR021109">
    <property type="entry name" value="Peptidase_aspartic_dom_sf"/>
</dbReference>
<dbReference type="EMBL" id="JARKIF010000006">
    <property type="protein sequence ID" value="KAJ7636405.1"/>
    <property type="molecule type" value="Genomic_DNA"/>
</dbReference>
<evidence type="ECO:0000313" key="7">
    <source>
        <dbReference type="Proteomes" id="UP001221142"/>
    </source>
</evidence>
<gene>
    <name evidence="6" type="ORF">FB45DRAFT_1055831</name>
</gene>
<dbReference type="AlphaFoldDB" id="A0AAD7FPV8"/>
<dbReference type="Pfam" id="PF00026">
    <property type="entry name" value="Asp"/>
    <property type="match status" value="1"/>
</dbReference>
<reference evidence="6" key="1">
    <citation type="submission" date="2023-03" db="EMBL/GenBank/DDBJ databases">
        <title>Massive genome expansion in bonnet fungi (Mycena s.s.) driven by repeated elements and novel gene families across ecological guilds.</title>
        <authorList>
            <consortium name="Lawrence Berkeley National Laboratory"/>
            <person name="Harder C.B."/>
            <person name="Miyauchi S."/>
            <person name="Viragh M."/>
            <person name="Kuo A."/>
            <person name="Thoen E."/>
            <person name="Andreopoulos B."/>
            <person name="Lu D."/>
            <person name="Skrede I."/>
            <person name="Drula E."/>
            <person name="Henrissat B."/>
            <person name="Morin E."/>
            <person name="Kohler A."/>
            <person name="Barry K."/>
            <person name="LaButti K."/>
            <person name="Morin E."/>
            <person name="Salamov A."/>
            <person name="Lipzen A."/>
            <person name="Mereny Z."/>
            <person name="Hegedus B."/>
            <person name="Baldrian P."/>
            <person name="Stursova M."/>
            <person name="Weitz H."/>
            <person name="Taylor A."/>
            <person name="Grigoriev I.V."/>
            <person name="Nagy L.G."/>
            <person name="Martin F."/>
            <person name="Kauserud H."/>
        </authorList>
    </citation>
    <scope>NUCLEOTIDE SEQUENCE</scope>
    <source>
        <strain evidence="6">9284</strain>
    </source>
</reference>
<dbReference type="InterPro" id="IPR033121">
    <property type="entry name" value="PEPTIDASE_A1"/>
</dbReference>
<dbReference type="InterPro" id="IPR001969">
    <property type="entry name" value="Aspartic_peptidase_AS"/>
</dbReference>
<organism evidence="6 7">
    <name type="scientific">Roridomyces roridus</name>
    <dbReference type="NCBI Taxonomy" id="1738132"/>
    <lineage>
        <taxon>Eukaryota</taxon>
        <taxon>Fungi</taxon>
        <taxon>Dikarya</taxon>
        <taxon>Basidiomycota</taxon>
        <taxon>Agaricomycotina</taxon>
        <taxon>Agaricomycetes</taxon>
        <taxon>Agaricomycetidae</taxon>
        <taxon>Agaricales</taxon>
        <taxon>Marasmiineae</taxon>
        <taxon>Mycenaceae</taxon>
        <taxon>Roridomyces</taxon>
    </lineage>
</organism>
<dbReference type="PROSITE" id="PS00141">
    <property type="entry name" value="ASP_PROTEASE"/>
    <property type="match status" value="1"/>
</dbReference>
<keyword evidence="4" id="KW-0645">Protease</keyword>
<feature type="active site" evidence="3">
    <location>
        <position position="272"/>
    </location>
</feature>
<dbReference type="InterPro" id="IPR001461">
    <property type="entry name" value="Aspartic_peptidase_A1"/>
</dbReference>
<feature type="domain" description="Peptidase A1" evidence="5">
    <location>
        <begin position="76"/>
        <end position="392"/>
    </location>
</feature>
<dbReference type="CDD" id="cd05471">
    <property type="entry name" value="pepsin_like"/>
    <property type="match status" value="1"/>
</dbReference>
<dbReference type="SUPFAM" id="SSF50630">
    <property type="entry name" value="Acid proteases"/>
    <property type="match status" value="1"/>
</dbReference>
<dbReference type="GO" id="GO:0004190">
    <property type="term" value="F:aspartic-type endopeptidase activity"/>
    <property type="evidence" value="ECO:0007669"/>
    <property type="project" value="UniProtKB-KW"/>
</dbReference>
<name>A0AAD7FPV8_9AGAR</name>
<evidence type="ECO:0000313" key="6">
    <source>
        <dbReference type="EMBL" id="KAJ7636405.1"/>
    </source>
</evidence>
<sequence length="395" mass="41149">MVRVDISSVLVATAIDLATAQSTITVQLKKINTVTNASHLVAGDYARLRHHHSKHSGNVFRGAISEGSVINEGNGYIAQTKVGSQTFDLLVDTGSSNTWVGAHTKFVPGRTANSTGHAVKDSYGKGNFSGIEYIDAVSVGGIGVKQQSIGVAQFATGFPSELDGILGLGPVQLTNGTVQGVSEVPTFIQNLLSEGVIAQNILGISFAPLQGIAPESPNGVLTFGGVDANFFKGNITYTPRIPPFWGISACSFKFGPNSLGPNSTASYSGFVDTGTTLILLPSPVFTAFLNLTKGSVDPSTGFIAFPANGKPTHDVSFVVGGTTFTMTPEQYLLPETQYASWGITAQEAQASGGYALFGNAETAGAPGFVLGIGFLEFFYSVYDTENDRVGLAPAA</sequence>
<dbReference type="InterPro" id="IPR034164">
    <property type="entry name" value="Pepsin-like_dom"/>
</dbReference>
<keyword evidence="7" id="KW-1185">Reference proteome</keyword>
<evidence type="ECO:0000256" key="2">
    <source>
        <dbReference type="ARBA" id="ARBA00022750"/>
    </source>
</evidence>
<feature type="active site" evidence="3">
    <location>
        <position position="92"/>
    </location>
</feature>
<keyword evidence="4" id="KW-0378">Hydrolase</keyword>
<dbReference type="PANTHER" id="PTHR47966">
    <property type="entry name" value="BETA-SITE APP-CLEAVING ENZYME, ISOFORM A-RELATED"/>
    <property type="match status" value="1"/>
</dbReference>
<accession>A0AAD7FPV8</accession>
<dbReference type="PANTHER" id="PTHR47966:SF51">
    <property type="entry name" value="BETA-SITE APP-CLEAVING ENZYME, ISOFORM A-RELATED"/>
    <property type="match status" value="1"/>
</dbReference>
<proteinExistence type="inferred from homology"/>
<protein>
    <submittedName>
        <fullName evidence="6">Cathepsin E</fullName>
    </submittedName>
</protein>
<evidence type="ECO:0000256" key="4">
    <source>
        <dbReference type="RuleBase" id="RU000454"/>
    </source>
</evidence>
<dbReference type="PRINTS" id="PR00792">
    <property type="entry name" value="PEPSIN"/>
</dbReference>
<evidence type="ECO:0000256" key="3">
    <source>
        <dbReference type="PIRSR" id="PIRSR601461-1"/>
    </source>
</evidence>
<dbReference type="Proteomes" id="UP001221142">
    <property type="component" value="Unassembled WGS sequence"/>
</dbReference>